<proteinExistence type="predicted"/>
<feature type="transmembrane region" description="Helical" evidence="5">
    <location>
        <begin position="306"/>
        <end position="324"/>
    </location>
</feature>
<dbReference type="GO" id="GO:0035435">
    <property type="term" value="P:phosphate ion transmembrane transport"/>
    <property type="evidence" value="ECO:0007669"/>
    <property type="project" value="TreeGrafter"/>
</dbReference>
<gene>
    <name evidence="7" type="ORF">CKA38_11655</name>
</gene>
<organism evidence="7 8">
    <name type="scientific">Ereboglobus luteus</name>
    <dbReference type="NCBI Taxonomy" id="1796921"/>
    <lineage>
        <taxon>Bacteria</taxon>
        <taxon>Pseudomonadati</taxon>
        <taxon>Verrucomicrobiota</taxon>
        <taxon>Opitutia</taxon>
        <taxon>Opitutales</taxon>
        <taxon>Opitutaceae</taxon>
        <taxon>Ereboglobus</taxon>
    </lineage>
</organism>
<feature type="transmembrane region" description="Helical" evidence="5">
    <location>
        <begin position="12"/>
        <end position="30"/>
    </location>
</feature>
<dbReference type="InterPro" id="IPR020846">
    <property type="entry name" value="MFS_dom"/>
</dbReference>
<dbReference type="OrthoDB" id="9766638at2"/>
<keyword evidence="8" id="KW-1185">Reference proteome</keyword>
<dbReference type="PANTHER" id="PTHR43826:SF3">
    <property type="entry name" value="GLUCOSE-6-PHOSPHATE EXCHANGER SLC37A4"/>
    <property type="match status" value="1"/>
</dbReference>
<dbReference type="GO" id="GO:0016020">
    <property type="term" value="C:membrane"/>
    <property type="evidence" value="ECO:0007669"/>
    <property type="project" value="InterPro"/>
</dbReference>
<accession>A0A2U8E7S0</accession>
<feature type="transmembrane region" description="Helical" evidence="5">
    <location>
        <begin position="138"/>
        <end position="162"/>
    </location>
</feature>
<dbReference type="KEGG" id="elut:CKA38_11655"/>
<feature type="domain" description="Major facilitator superfamily (MFS) profile" evidence="6">
    <location>
        <begin position="15"/>
        <end position="424"/>
    </location>
</feature>
<feature type="transmembrane region" description="Helical" evidence="5">
    <location>
        <begin position="330"/>
        <end position="353"/>
    </location>
</feature>
<feature type="transmembrane region" description="Helical" evidence="5">
    <location>
        <begin position="84"/>
        <end position="107"/>
    </location>
</feature>
<dbReference type="PIRSF" id="PIRSF002808">
    <property type="entry name" value="Hexose_phosphate_transp"/>
    <property type="match status" value="1"/>
</dbReference>
<feature type="transmembrane region" description="Helical" evidence="5">
    <location>
        <begin position="365"/>
        <end position="388"/>
    </location>
</feature>
<dbReference type="GO" id="GO:0061513">
    <property type="term" value="F:glucose 6-phosphate:phosphate antiporter activity"/>
    <property type="evidence" value="ECO:0007669"/>
    <property type="project" value="TreeGrafter"/>
</dbReference>
<dbReference type="Gene3D" id="1.20.1250.20">
    <property type="entry name" value="MFS general substrate transporter like domains"/>
    <property type="match status" value="2"/>
</dbReference>
<reference evidence="7 8" key="1">
    <citation type="journal article" date="2018" name="Syst. Appl. Microbiol.">
        <title>Ereboglobus luteus gen. nov. sp. nov. from cockroach guts, and new insights into the oxygen relationship of the genera Opitutus and Didymococcus (Verrucomicrobia: Opitutaceae).</title>
        <authorList>
            <person name="Tegtmeier D."/>
            <person name="Belitz A."/>
            <person name="Radek R."/>
            <person name="Heimerl T."/>
            <person name="Brune A."/>
        </authorList>
    </citation>
    <scope>NUCLEOTIDE SEQUENCE [LARGE SCALE GENOMIC DNA]</scope>
    <source>
        <strain evidence="7 8">Ho45</strain>
    </source>
</reference>
<dbReference type="InterPro" id="IPR000849">
    <property type="entry name" value="Sugar_P_transporter"/>
</dbReference>
<dbReference type="AlphaFoldDB" id="A0A2U8E7S0"/>
<dbReference type="SUPFAM" id="SSF103473">
    <property type="entry name" value="MFS general substrate transporter"/>
    <property type="match status" value="1"/>
</dbReference>
<dbReference type="InterPro" id="IPR036259">
    <property type="entry name" value="MFS_trans_sf"/>
</dbReference>
<feature type="transmembrane region" description="Helical" evidence="5">
    <location>
        <begin position="50"/>
        <end position="72"/>
    </location>
</feature>
<sequence>MHTHHSHFRRAQWRVLVAVMICYLFYYTGRHALGFAIPGISAELGMSKELLGWASAGMLWAYALGQVFSGGAGDRIGGRRMMTAGALLSFALNWVTSFATGFVTLFAGWSLNGLAQSMGWAPGTRLVANWWGPRERGFAFGLFSLAAGFASVLAFGASIFVIDGLGLNWRWLFRLPVLLMPLGALAVWRMSRDHPADLGFENLEDEAPPENVRATLKSAGDGAPPWRRYLAILGNRELLLASLAIGFQNAVRFALLIWVPVYFLDGDGSGGGGVWASLGLPAGMALGAFASGWVSDRFFGSRKSGVIVIFMTVAAILAVVQYLLPFGHWAALPILLFLGFFGCGSQSAFWAMAPDLLGRANTSTAIGIMDFFAYLIAGLCGPLIGWLVQHDPVANSGGENTSLVFLFVALLSACGAAVGFLIKR</sequence>
<evidence type="ECO:0000313" key="8">
    <source>
        <dbReference type="Proteomes" id="UP000244896"/>
    </source>
</evidence>
<name>A0A2U8E7S0_9BACT</name>
<evidence type="ECO:0000256" key="5">
    <source>
        <dbReference type="SAM" id="Phobius"/>
    </source>
</evidence>
<dbReference type="RefSeq" id="WP_108825631.1">
    <property type="nucleotide sequence ID" value="NZ_CP023004.1"/>
</dbReference>
<protein>
    <submittedName>
        <fullName evidence="7">MFS transporter</fullName>
    </submittedName>
</protein>
<evidence type="ECO:0000313" key="7">
    <source>
        <dbReference type="EMBL" id="AWI10662.1"/>
    </source>
</evidence>
<evidence type="ECO:0000256" key="1">
    <source>
        <dbReference type="ARBA" id="ARBA00004127"/>
    </source>
</evidence>
<dbReference type="PANTHER" id="PTHR43826">
    <property type="entry name" value="GLUCOSE-6-PHOSPHATE EXCHANGER SLC37A4"/>
    <property type="match status" value="1"/>
</dbReference>
<dbReference type="GO" id="GO:0012505">
    <property type="term" value="C:endomembrane system"/>
    <property type="evidence" value="ECO:0007669"/>
    <property type="project" value="UniProtKB-SubCell"/>
</dbReference>
<comment type="subcellular location">
    <subcellularLocation>
        <location evidence="1">Endomembrane system</location>
        <topology evidence="1">Multi-pass membrane protein</topology>
    </subcellularLocation>
</comment>
<keyword evidence="4 5" id="KW-0472">Membrane</keyword>
<dbReference type="PROSITE" id="PS50850">
    <property type="entry name" value="MFS"/>
    <property type="match status" value="1"/>
</dbReference>
<feature type="transmembrane region" description="Helical" evidence="5">
    <location>
        <begin position="273"/>
        <end position="294"/>
    </location>
</feature>
<keyword evidence="3 5" id="KW-1133">Transmembrane helix</keyword>
<dbReference type="InterPro" id="IPR051337">
    <property type="entry name" value="OPA_Antiporter"/>
</dbReference>
<evidence type="ECO:0000256" key="4">
    <source>
        <dbReference type="ARBA" id="ARBA00023136"/>
    </source>
</evidence>
<feature type="transmembrane region" description="Helical" evidence="5">
    <location>
        <begin position="403"/>
        <end position="422"/>
    </location>
</feature>
<dbReference type="InterPro" id="IPR011701">
    <property type="entry name" value="MFS"/>
</dbReference>
<dbReference type="Pfam" id="PF07690">
    <property type="entry name" value="MFS_1"/>
    <property type="match status" value="1"/>
</dbReference>
<evidence type="ECO:0000259" key="6">
    <source>
        <dbReference type="PROSITE" id="PS50850"/>
    </source>
</evidence>
<feature type="transmembrane region" description="Helical" evidence="5">
    <location>
        <begin position="238"/>
        <end position="261"/>
    </location>
</feature>
<dbReference type="Proteomes" id="UP000244896">
    <property type="component" value="Chromosome"/>
</dbReference>
<evidence type="ECO:0000256" key="2">
    <source>
        <dbReference type="ARBA" id="ARBA00022692"/>
    </source>
</evidence>
<evidence type="ECO:0000256" key="3">
    <source>
        <dbReference type="ARBA" id="ARBA00022989"/>
    </source>
</evidence>
<dbReference type="EMBL" id="CP023004">
    <property type="protein sequence ID" value="AWI10662.1"/>
    <property type="molecule type" value="Genomic_DNA"/>
</dbReference>
<keyword evidence="2 5" id="KW-0812">Transmembrane</keyword>